<name>A0A3A9K3Y7_9BACI</name>
<reference evidence="1 2" key="1">
    <citation type="submission" date="2017-10" db="EMBL/GenBank/DDBJ databases">
        <title>Bacillus sp. nov., a halophilic bacterium isolated from a Keqin Lake.</title>
        <authorList>
            <person name="Wang H."/>
        </authorList>
    </citation>
    <scope>NUCLEOTIDE SEQUENCE [LARGE SCALE GENOMIC DNA]</scope>
    <source>
        <strain evidence="1 2">KCTC 13187</strain>
    </source>
</reference>
<dbReference type="AlphaFoldDB" id="A0A3A9K3Y7"/>
<comment type="caution">
    <text evidence="1">The sequence shown here is derived from an EMBL/GenBank/DDBJ whole genome shotgun (WGS) entry which is preliminary data.</text>
</comment>
<accession>A0A3A9K3Y7</accession>
<dbReference type="OrthoDB" id="2426241at2"/>
<protein>
    <submittedName>
        <fullName evidence="1">Uncharacterized protein</fullName>
    </submittedName>
</protein>
<proteinExistence type="predicted"/>
<organism evidence="1 2">
    <name type="scientific">Salipaludibacillus neizhouensis</name>
    <dbReference type="NCBI Taxonomy" id="885475"/>
    <lineage>
        <taxon>Bacteria</taxon>
        <taxon>Bacillati</taxon>
        <taxon>Bacillota</taxon>
        <taxon>Bacilli</taxon>
        <taxon>Bacillales</taxon>
        <taxon>Bacillaceae</taxon>
    </lineage>
</organism>
<dbReference type="EMBL" id="PDOE01000014">
    <property type="protein sequence ID" value="RKL65590.1"/>
    <property type="molecule type" value="Genomic_DNA"/>
</dbReference>
<sequence length="185" mass="21240">MKVLLILLIFIFNFFLIGCTQKEENVEALTEEDLVVSETAAGDFILRLVSKNAVYEAGEPITIVGKLKYRGNKEELVITYANSPFTFDIIESTRGVEIPFAVRSTFRNTILEYDQWYEEEYDKQALPNDNNDKTAVFMSSYIKEEGFPPGEYEVEVRSEFMINTGQTKEDHSYTTSILLDVKELN</sequence>
<dbReference type="PROSITE" id="PS51257">
    <property type="entry name" value="PROKAR_LIPOPROTEIN"/>
    <property type="match status" value="1"/>
</dbReference>
<keyword evidence="2" id="KW-1185">Reference proteome</keyword>
<evidence type="ECO:0000313" key="1">
    <source>
        <dbReference type="EMBL" id="RKL65590.1"/>
    </source>
</evidence>
<gene>
    <name evidence="1" type="ORF">CR203_19915</name>
</gene>
<evidence type="ECO:0000313" key="2">
    <source>
        <dbReference type="Proteomes" id="UP000281498"/>
    </source>
</evidence>
<dbReference type="RefSeq" id="WP_110936915.1">
    <property type="nucleotide sequence ID" value="NZ_KZ614146.1"/>
</dbReference>
<dbReference type="Proteomes" id="UP000281498">
    <property type="component" value="Unassembled WGS sequence"/>
</dbReference>